<sequence length="508" mass="57412">MTDQHFAAIVSKSEELAKTRPAYYQRKLWLLAVLGNLYLAAVLLTMIALQAVLLFVIVQEVMATGRIGWQVVFCIAALILTIWAVLEPVLVKKDKLKPEPGILLTRKQAPELFALTDALCRQINAPRVRRVVITDKFNAGVEQLPRLGIFGWYKSNLVLGLPLLKCMTVEQFKAVLAHELGHLARGHGKTKHRIHQQQLRWTELAEILSADLRGFLFSPFLKWFVPYFAACSFPLARMNEYEADAASVRLVSKGAAVEALSASNVIDKYLQEHYWPQVHQLADQQPEPVAPYLAMGRNLAAEVDAAWAMHWVAEDMKIQTGPTASHPALQDRLKALQATPRLVLPAAGENAEGLLGSALQAVTEQMDREWQDKNRAWWVERYQRGQNNRRQFAELNARVASGAELTVEEAYQRAQLTWSVGRNEEETLRQLLALYQRAAQHPLASFGLGAWLLNRGAAEDGQVLLEQTMRLDEGFTARCCEMLRDYCWRNGREEEAHGWHEKIEAHCV</sequence>
<keyword evidence="15" id="KW-1185">Reference proteome</keyword>
<evidence type="ECO:0000256" key="12">
    <source>
        <dbReference type="SAM" id="Phobius"/>
    </source>
</evidence>
<keyword evidence="6" id="KW-0479">Metal-binding</keyword>
<keyword evidence="9 12" id="KW-1133">Transmembrane helix</keyword>
<dbReference type="GO" id="GO:0046872">
    <property type="term" value="F:metal ion binding"/>
    <property type="evidence" value="ECO:0007669"/>
    <property type="project" value="UniProtKB-KW"/>
</dbReference>
<evidence type="ECO:0000313" key="14">
    <source>
        <dbReference type="EMBL" id="TAA74811.1"/>
    </source>
</evidence>
<evidence type="ECO:0000256" key="4">
    <source>
        <dbReference type="ARBA" id="ARBA00022670"/>
    </source>
</evidence>
<comment type="caution">
    <text evidence="14">The sequence shown here is derived from an EMBL/GenBank/DDBJ whole genome shotgun (WGS) entry which is preliminary data.</text>
</comment>
<keyword evidence="10" id="KW-0482">Metalloprotease</keyword>
<evidence type="ECO:0000256" key="6">
    <source>
        <dbReference type="ARBA" id="ARBA00022723"/>
    </source>
</evidence>
<keyword evidence="8" id="KW-0862">Zinc</keyword>
<name>A0A521G1R9_9BACT</name>
<evidence type="ECO:0000313" key="15">
    <source>
        <dbReference type="Proteomes" id="UP000316238"/>
    </source>
</evidence>
<protein>
    <submittedName>
        <fullName evidence="14">Zn-dependent protease with chaperone function</fullName>
    </submittedName>
</protein>
<dbReference type="InterPro" id="IPR001915">
    <property type="entry name" value="Peptidase_M48"/>
</dbReference>
<dbReference type="GO" id="GO:0004222">
    <property type="term" value="F:metalloendopeptidase activity"/>
    <property type="evidence" value="ECO:0007669"/>
    <property type="project" value="InterPro"/>
</dbReference>
<dbReference type="EMBL" id="NQJD01000017">
    <property type="protein sequence ID" value="TAA74811.1"/>
    <property type="molecule type" value="Genomic_DNA"/>
</dbReference>
<evidence type="ECO:0000256" key="9">
    <source>
        <dbReference type="ARBA" id="ARBA00022989"/>
    </source>
</evidence>
<evidence type="ECO:0000259" key="13">
    <source>
        <dbReference type="Pfam" id="PF01435"/>
    </source>
</evidence>
<evidence type="ECO:0000256" key="7">
    <source>
        <dbReference type="ARBA" id="ARBA00022801"/>
    </source>
</evidence>
<dbReference type="PANTHER" id="PTHR43221:SF1">
    <property type="entry name" value="PROTEASE HTPX"/>
    <property type="match status" value="1"/>
</dbReference>
<dbReference type="GO" id="GO:0005886">
    <property type="term" value="C:plasma membrane"/>
    <property type="evidence" value="ECO:0007669"/>
    <property type="project" value="UniProtKB-SubCell"/>
</dbReference>
<keyword evidence="3" id="KW-1003">Cell membrane</keyword>
<feature type="domain" description="Peptidase M48" evidence="13">
    <location>
        <begin position="155"/>
        <end position="338"/>
    </location>
</feature>
<feature type="transmembrane region" description="Helical" evidence="12">
    <location>
        <begin position="28"/>
        <end position="55"/>
    </location>
</feature>
<evidence type="ECO:0000256" key="5">
    <source>
        <dbReference type="ARBA" id="ARBA00022692"/>
    </source>
</evidence>
<accession>A0A521G1R9</accession>
<evidence type="ECO:0000256" key="2">
    <source>
        <dbReference type="ARBA" id="ARBA00004651"/>
    </source>
</evidence>
<dbReference type="AlphaFoldDB" id="A0A521G1R9"/>
<dbReference type="InterPro" id="IPR050083">
    <property type="entry name" value="HtpX_protease"/>
</dbReference>
<dbReference type="Pfam" id="PF01435">
    <property type="entry name" value="Peptidase_M48"/>
    <property type="match status" value="1"/>
</dbReference>
<organism evidence="14 15">
    <name type="scientific">Candidatus Electronema aureum</name>
    <dbReference type="NCBI Taxonomy" id="2005002"/>
    <lineage>
        <taxon>Bacteria</taxon>
        <taxon>Pseudomonadati</taxon>
        <taxon>Thermodesulfobacteriota</taxon>
        <taxon>Desulfobulbia</taxon>
        <taxon>Desulfobulbales</taxon>
        <taxon>Desulfobulbaceae</taxon>
        <taxon>Candidatus Electronema</taxon>
    </lineage>
</organism>
<feature type="transmembrane region" description="Helical" evidence="12">
    <location>
        <begin position="67"/>
        <end position="86"/>
    </location>
</feature>
<proteinExistence type="predicted"/>
<keyword evidence="5 12" id="KW-0812">Transmembrane</keyword>
<gene>
    <name evidence="14" type="ORF">CDV28_11747</name>
</gene>
<evidence type="ECO:0000256" key="8">
    <source>
        <dbReference type="ARBA" id="ARBA00022833"/>
    </source>
</evidence>
<evidence type="ECO:0000256" key="10">
    <source>
        <dbReference type="ARBA" id="ARBA00023049"/>
    </source>
</evidence>
<evidence type="ECO:0000256" key="11">
    <source>
        <dbReference type="ARBA" id="ARBA00023136"/>
    </source>
</evidence>
<evidence type="ECO:0000256" key="3">
    <source>
        <dbReference type="ARBA" id="ARBA00022475"/>
    </source>
</evidence>
<dbReference type="Proteomes" id="UP000316238">
    <property type="component" value="Unassembled WGS sequence"/>
</dbReference>
<reference evidence="14" key="1">
    <citation type="submission" date="2017-07" db="EMBL/GenBank/DDBJ databases">
        <title>The cable genome - Insights into the physiology and evolution of filamentous bacteria capable of sulfide oxidation via long distance electron transfer.</title>
        <authorList>
            <person name="Thorup C."/>
            <person name="Bjerg J.T."/>
            <person name="Schreiber L."/>
            <person name="Nielsen L.P."/>
            <person name="Kjeldsen K.U."/>
            <person name="Boesen T."/>
            <person name="Boggild A."/>
            <person name="Meysman F."/>
            <person name="Geelhoed J."/>
            <person name="Schramm A."/>
        </authorList>
    </citation>
    <scope>NUCLEOTIDE SEQUENCE [LARGE SCALE GENOMIC DNA]</scope>
    <source>
        <strain evidence="14">GS</strain>
    </source>
</reference>
<keyword evidence="7" id="KW-0378">Hydrolase</keyword>
<comment type="cofactor">
    <cofactor evidence="1">
        <name>Zn(2+)</name>
        <dbReference type="ChEBI" id="CHEBI:29105"/>
    </cofactor>
</comment>
<dbReference type="CDD" id="cd07328">
    <property type="entry name" value="M48_Ste24p_like"/>
    <property type="match status" value="1"/>
</dbReference>
<keyword evidence="4 14" id="KW-0645">Protease</keyword>
<dbReference type="GO" id="GO:0006508">
    <property type="term" value="P:proteolysis"/>
    <property type="evidence" value="ECO:0007669"/>
    <property type="project" value="UniProtKB-KW"/>
</dbReference>
<dbReference type="PANTHER" id="PTHR43221">
    <property type="entry name" value="PROTEASE HTPX"/>
    <property type="match status" value="1"/>
</dbReference>
<dbReference type="Gene3D" id="3.30.2010.10">
    <property type="entry name" value="Metalloproteases ('zincins'), catalytic domain"/>
    <property type="match status" value="1"/>
</dbReference>
<evidence type="ECO:0000256" key="1">
    <source>
        <dbReference type="ARBA" id="ARBA00001947"/>
    </source>
</evidence>
<comment type="subcellular location">
    <subcellularLocation>
        <location evidence="2">Cell membrane</location>
        <topology evidence="2">Multi-pass membrane protein</topology>
    </subcellularLocation>
</comment>
<keyword evidence="11 12" id="KW-0472">Membrane</keyword>